<evidence type="ECO:0000256" key="5">
    <source>
        <dbReference type="ARBA" id="ARBA00022630"/>
    </source>
</evidence>
<evidence type="ECO:0000256" key="4">
    <source>
        <dbReference type="ARBA" id="ARBA00012867"/>
    </source>
</evidence>
<comment type="caution">
    <text evidence="14">The sequence shown here is derived from an EMBL/GenBank/DDBJ whole genome shotgun (WGS) entry which is preliminary data.</text>
</comment>
<reference evidence="14 15" key="1">
    <citation type="submission" date="2016-07" db="EMBL/GenBank/DDBJ databases">
        <title>Pervasive Adenine N6-methylation of Active Genes in Fungi.</title>
        <authorList>
            <consortium name="DOE Joint Genome Institute"/>
            <person name="Mondo S.J."/>
            <person name="Dannebaum R.O."/>
            <person name="Kuo R.C."/>
            <person name="Labutti K."/>
            <person name="Haridas S."/>
            <person name="Kuo A."/>
            <person name="Salamov A."/>
            <person name="Ahrendt S.R."/>
            <person name="Lipzen A."/>
            <person name="Sullivan W."/>
            <person name="Andreopoulos W.B."/>
            <person name="Clum A."/>
            <person name="Lindquist E."/>
            <person name="Daum C."/>
            <person name="Ramamoorthy G.K."/>
            <person name="Gryganskyi A."/>
            <person name="Culley D."/>
            <person name="Magnuson J.K."/>
            <person name="James T.Y."/>
            <person name="O'Malley M.A."/>
            <person name="Stajich J.E."/>
            <person name="Spatafora J.W."/>
            <person name="Visel A."/>
            <person name="Grigoriev I.V."/>
        </authorList>
    </citation>
    <scope>NUCLEOTIDE SEQUENCE [LARGE SCALE GENOMIC DNA]</scope>
    <source>
        <strain evidence="14 15">NRRL 1336</strain>
    </source>
</reference>
<evidence type="ECO:0000313" key="14">
    <source>
        <dbReference type="EMBL" id="ORZ18927.1"/>
    </source>
</evidence>
<keyword evidence="7 11" id="KW-0560">Oxidoreductase</keyword>
<dbReference type="GO" id="GO:0004729">
    <property type="term" value="F:oxygen-dependent protoporphyrinogen oxidase activity"/>
    <property type="evidence" value="ECO:0007669"/>
    <property type="project" value="UniProtKB-UniRule"/>
</dbReference>
<keyword evidence="15" id="KW-1185">Reference proteome</keyword>
<evidence type="ECO:0000259" key="13">
    <source>
        <dbReference type="Pfam" id="PF01593"/>
    </source>
</evidence>
<dbReference type="Gene3D" id="3.50.50.60">
    <property type="entry name" value="FAD/NAD(P)-binding domain"/>
    <property type="match status" value="1"/>
</dbReference>
<dbReference type="EC" id="1.3.3.4" evidence="4 11"/>
<dbReference type="InterPro" id="IPR002937">
    <property type="entry name" value="Amino_oxidase"/>
</dbReference>
<proteinExistence type="inferred from homology"/>
<dbReference type="Pfam" id="PF01593">
    <property type="entry name" value="Amino_oxidase"/>
    <property type="match status" value="1"/>
</dbReference>
<dbReference type="STRING" id="90262.A0A1X2IMD0"/>
<evidence type="ECO:0000256" key="12">
    <source>
        <dbReference type="SAM" id="MobiDB-lite"/>
    </source>
</evidence>
<keyword evidence="8 11" id="KW-0350">Heme biosynthesis</keyword>
<dbReference type="OrthoDB" id="438553at2759"/>
<evidence type="ECO:0000256" key="8">
    <source>
        <dbReference type="ARBA" id="ARBA00023133"/>
    </source>
</evidence>
<evidence type="ECO:0000256" key="3">
    <source>
        <dbReference type="ARBA" id="ARBA00010551"/>
    </source>
</evidence>
<sequence>MTPPVVTILGGGISGLSAAYYLSRSAPQIKIRLLEASDRVGGWIKSNHIKDNVVFEAGPRTLRPQGVGGAILLDMLKDLQLDKDLLSIPKTHPSARHRYIEYQGHINQLPSGLSDLLVNRPPILDSVVGSILKEPFKNPGPASLGDGQGDETIYDFVERRFNRHVALNLVGALAHGIYAGDCKQLSVQSTFPMLAACEQRYGSVVKGMLQGGVSLDTEKEQQLARLCQSRNPSWHNKMQGASVIGLLPGLETLPKALRHYLMNQPNVDVQTNQSANRLERSSPTTMTITTPQGQYESDHVISTLPSHKLASILPSNTTLPHLTHNPNVDVAVVNLAYKKSECDMKLDGSGFLTPHRDAPYRNQVPGVLGVIFDSNSLGVQDKDNDVVRFTAMIGGSDWDLAFRSGGDGDGNASARALDLAQEAMSKCLGVRAAPVHYQAHIQKQCLPQYMVGHRLRLRDLHSTMQQHMGHQLSVTGASYLGVSVPDCVKNSRLLVDDLLSIGALGDRSSRVTGLEKSMINLW</sequence>
<comment type="catalytic activity">
    <reaction evidence="10 11">
        <text>protoporphyrinogen IX + 3 O2 = protoporphyrin IX + 3 H2O2</text>
        <dbReference type="Rhea" id="RHEA:25576"/>
        <dbReference type="ChEBI" id="CHEBI:15379"/>
        <dbReference type="ChEBI" id="CHEBI:16240"/>
        <dbReference type="ChEBI" id="CHEBI:57306"/>
        <dbReference type="ChEBI" id="CHEBI:57307"/>
        <dbReference type="EC" id="1.3.3.4"/>
    </reaction>
</comment>
<dbReference type="NCBIfam" id="TIGR00562">
    <property type="entry name" value="proto_IX_ox"/>
    <property type="match status" value="1"/>
</dbReference>
<dbReference type="InterPro" id="IPR050464">
    <property type="entry name" value="Zeta_carotene_desat/Oxidored"/>
</dbReference>
<dbReference type="SUPFAM" id="SSF51905">
    <property type="entry name" value="FAD/NAD(P)-binding domain"/>
    <property type="match status" value="1"/>
</dbReference>
<dbReference type="InterPro" id="IPR004572">
    <property type="entry name" value="Protoporphyrinogen_oxidase"/>
</dbReference>
<comment type="similarity">
    <text evidence="3 11">Belongs to the protoporphyrinogen/coproporphyrinogen oxidase family. Protoporphyrinogen oxidase subfamily.</text>
</comment>
<dbReference type="SUPFAM" id="SSF54373">
    <property type="entry name" value="FAD-linked reductases, C-terminal domain"/>
    <property type="match status" value="1"/>
</dbReference>
<dbReference type="PANTHER" id="PTHR42923:SF3">
    <property type="entry name" value="PROTOPORPHYRINOGEN OXIDASE"/>
    <property type="match status" value="1"/>
</dbReference>
<evidence type="ECO:0000256" key="9">
    <source>
        <dbReference type="ARBA" id="ARBA00023244"/>
    </source>
</evidence>
<evidence type="ECO:0000256" key="1">
    <source>
        <dbReference type="ARBA" id="ARBA00002600"/>
    </source>
</evidence>
<evidence type="ECO:0000256" key="6">
    <source>
        <dbReference type="ARBA" id="ARBA00022827"/>
    </source>
</evidence>
<comment type="subcellular location">
    <subcellularLocation>
        <location evidence="11">Mitochondrion inner membrane</location>
    </subcellularLocation>
</comment>
<comment type="function">
    <text evidence="1 11">Catalyzes the 6-electron oxidation of protoporphyrinogen-IX to form protoporphyrin-IX.</text>
</comment>
<dbReference type="GO" id="GO:0006782">
    <property type="term" value="P:protoporphyrinogen IX biosynthetic process"/>
    <property type="evidence" value="ECO:0007669"/>
    <property type="project" value="UniProtKB-UniRule"/>
</dbReference>
<evidence type="ECO:0000256" key="10">
    <source>
        <dbReference type="ARBA" id="ARBA00047554"/>
    </source>
</evidence>
<dbReference type="UniPathway" id="UPA00251">
    <property type="reaction ID" value="UER00324"/>
</dbReference>
<feature type="domain" description="Amine oxidase" evidence="13">
    <location>
        <begin position="13"/>
        <end position="489"/>
    </location>
</feature>
<feature type="region of interest" description="Disordered" evidence="12">
    <location>
        <begin position="274"/>
        <end position="294"/>
    </location>
</feature>
<evidence type="ECO:0000256" key="11">
    <source>
        <dbReference type="RuleBase" id="RU367069"/>
    </source>
</evidence>
<protein>
    <recommendedName>
        <fullName evidence="4 11">Protoporphyrinogen oxidase</fullName>
        <ecNumber evidence="4 11">1.3.3.4</ecNumber>
    </recommendedName>
</protein>
<dbReference type="InterPro" id="IPR036188">
    <property type="entry name" value="FAD/NAD-bd_sf"/>
</dbReference>
<dbReference type="EMBL" id="MCGE01000008">
    <property type="protein sequence ID" value="ORZ18927.1"/>
    <property type="molecule type" value="Genomic_DNA"/>
</dbReference>
<evidence type="ECO:0000256" key="2">
    <source>
        <dbReference type="ARBA" id="ARBA00005073"/>
    </source>
</evidence>
<organism evidence="14 15">
    <name type="scientific">Absidia repens</name>
    <dbReference type="NCBI Taxonomy" id="90262"/>
    <lineage>
        <taxon>Eukaryota</taxon>
        <taxon>Fungi</taxon>
        <taxon>Fungi incertae sedis</taxon>
        <taxon>Mucoromycota</taxon>
        <taxon>Mucoromycotina</taxon>
        <taxon>Mucoromycetes</taxon>
        <taxon>Mucorales</taxon>
        <taxon>Cunninghamellaceae</taxon>
        <taxon>Absidia</taxon>
    </lineage>
</organism>
<dbReference type="Proteomes" id="UP000193560">
    <property type="component" value="Unassembled WGS sequence"/>
</dbReference>
<keyword evidence="6 11" id="KW-0274">FAD</keyword>
<dbReference type="PANTHER" id="PTHR42923">
    <property type="entry name" value="PROTOPORPHYRINOGEN OXIDASE"/>
    <property type="match status" value="1"/>
</dbReference>
<keyword evidence="5 11" id="KW-0285">Flavoprotein</keyword>
<keyword evidence="9 11" id="KW-0627">Porphyrin biosynthesis</keyword>
<comment type="pathway">
    <text evidence="2 11">Porphyrin-containing compound metabolism; protoporphyrin-IX biosynthesis; protoporphyrin-IX from protoporphyrinogen-IX: step 1/1.</text>
</comment>
<gene>
    <name evidence="14" type="ORF">BCR42DRAFT_411865</name>
</gene>
<evidence type="ECO:0000256" key="7">
    <source>
        <dbReference type="ARBA" id="ARBA00023002"/>
    </source>
</evidence>
<accession>A0A1X2IMD0</accession>
<name>A0A1X2IMD0_9FUNG</name>
<dbReference type="GO" id="GO:0005743">
    <property type="term" value="C:mitochondrial inner membrane"/>
    <property type="evidence" value="ECO:0007669"/>
    <property type="project" value="UniProtKB-SubCell"/>
</dbReference>
<evidence type="ECO:0000313" key="15">
    <source>
        <dbReference type="Proteomes" id="UP000193560"/>
    </source>
</evidence>
<dbReference type="AlphaFoldDB" id="A0A1X2IMD0"/>
<comment type="cofactor">
    <cofactor evidence="11">
        <name>FAD</name>
        <dbReference type="ChEBI" id="CHEBI:57692"/>
    </cofactor>
    <text evidence="11">Binds 1 FAD per subunit.</text>
</comment>